<dbReference type="RefSeq" id="XP_045259913.1">
    <property type="nucleotide sequence ID" value="XM_045407003.1"/>
</dbReference>
<dbReference type="SUPFAM" id="SSF48264">
    <property type="entry name" value="Cytochrome P450"/>
    <property type="match status" value="1"/>
</dbReference>
<dbReference type="GO" id="GO:0004497">
    <property type="term" value="F:monooxygenase activity"/>
    <property type="evidence" value="ECO:0007669"/>
    <property type="project" value="UniProtKB-KW"/>
</dbReference>
<sequence length="113" mass="12586">MAFIDLGTSALATFTAHLQHFLHPLRSYPGPWYSTISIAWFVYHGARGDVAFAIHELHEIYGPVVRIAPDELSYTQSEAWKDVYGPHGGTGYMEDPSQTFTKNPAHPNIMVAP</sequence>
<dbReference type="GeneID" id="69014159"/>
<comment type="similarity">
    <text evidence="2">Belongs to the cytochrome P450 family.</text>
</comment>
<name>A0A8H4CBK1_COLGL</name>
<dbReference type="InterPro" id="IPR050121">
    <property type="entry name" value="Cytochrome_P450_monoxygenase"/>
</dbReference>
<evidence type="ECO:0000256" key="5">
    <source>
        <dbReference type="ARBA" id="ARBA00023002"/>
    </source>
</evidence>
<evidence type="ECO:0000256" key="4">
    <source>
        <dbReference type="ARBA" id="ARBA00022723"/>
    </source>
</evidence>
<comment type="caution">
    <text evidence="8">The sequence shown here is derived from an EMBL/GenBank/DDBJ whole genome shotgun (WGS) entry which is preliminary data.</text>
</comment>
<proteinExistence type="inferred from homology"/>
<dbReference type="EMBL" id="WVTB01000073">
    <property type="protein sequence ID" value="KAF3800754.1"/>
    <property type="molecule type" value="Genomic_DNA"/>
</dbReference>
<evidence type="ECO:0000313" key="9">
    <source>
        <dbReference type="Proteomes" id="UP000613401"/>
    </source>
</evidence>
<dbReference type="InterPro" id="IPR036396">
    <property type="entry name" value="Cyt_P450_sf"/>
</dbReference>
<keyword evidence="6" id="KW-0408">Iron</keyword>
<gene>
    <name evidence="8" type="ORF">GCG54_00007013</name>
</gene>
<dbReference type="GO" id="GO:0016705">
    <property type="term" value="F:oxidoreductase activity, acting on paired donors, with incorporation or reduction of molecular oxygen"/>
    <property type="evidence" value="ECO:0007669"/>
    <property type="project" value="InterPro"/>
</dbReference>
<dbReference type="PANTHER" id="PTHR24305">
    <property type="entry name" value="CYTOCHROME P450"/>
    <property type="match status" value="1"/>
</dbReference>
<keyword evidence="7 8" id="KW-0503">Monooxygenase</keyword>
<evidence type="ECO:0000256" key="7">
    <source>
        <dbReference type="ARBA" id="ARBA00023033"/>
    </source>
</evidence>
<dbReference type="GO" id="GO:0005506">
    <property type="term" value="F:iron ion binding"/>
    <property type="evidence" value="ECO:0007669"/>
    <property type="project" value="InterPro"/>
</dbReference>
<protein>
    <submittedName>
        <fullName evidence="8">Cytochrome P450 monooxygenase aclL</fullName>
    </submittedName>
</protein>
<keyword evidence="5" id="KW-0560">Oxidoreductase</keyword>
<organism evidence="8 9">
    <name type="scientific">Colletotrichum gloeosporioides</name>
    <name type="common">Anthracnose fungus</name>
    <name type="synonym">Glomerella cingulata</name>
    <dbReference type="NCBI Taxonomy" id="474922"/>
    <lineage>
        <taxon>Eukaryota</taxon>
        <taxon>Fungi</taxon>
        <taxon>Dikarya</taxon>
        <taxon>Ascomycota</taxon>
        <taxon>Pezizomycotina</taxon>
        <taxon>Sordariomycetes</taxon>
        <taxon>Hypocreomycetidae</taxon>
        <taxon>Glomerellales</taxon>
        <taxon>Glomerellaceae</taxon>
        <taxon>Colletotrichum</taxon>
        <taxon>Colletotrichum gloeosporioides species complex</taxon>
    </lineage>
</organism>
<dbReference type="AlphaFoldDB" id="A0A8H4CBK1"/>
<dbReference type="PANTHER" id="PTHR24305:SF29">
    <property type="entry name" value="BENZOATE-PARA-HYDROXYLASE"/>
    <property type="match status" value="1"/>
</dbReference>
<evidence type="ECO:0000256" key="3">
    <source>
        <dbReference type="ARBA" id="ARBA00022617"/>
    </source>
</evidence>
<evidence type="ECO:0000256" key="1">
    <source>
        <dbReference type="ARBA" id="ARBA00001971"/>
    </source>
</evidence>
<evidence type="ECO:0000256" key="2">
    <source>
        <dbReference type="ARBA" id="ARBA00010617"/>
    </source>
</evidence>
<keyword evidence="9" id="KW-1185">Reference proteome</keyword>
<keyword evidence="4" id="KW-0479">Metal-binding</keyword>
<dbReference type="GO" id="GO:0020037">
    <property type="term" value="F:heme binding"/>
    <property type="evidence" value="ECO:0007669"/>
    <property type="project" value="InterPro"/>
</dbReference>
<accession>A0A8H4CBK1</accession>
<comment type="cofactor">
    <cofactor evidence="1">
        <name>heme</name>
        <dbReference type="ChEBI" id="CHEBI:30413"/>
    </cofactor>
</comment>
<dbReference type="Gene3D" id="1.10.630.10">
    <property type="entry name" value="Cytochrome P450"/>
    <property type="match status" value="1"/>
</dbReference>
<evidence type="ECO:0000256" key="6">
    <source>
        <dbReference type="ARBA" id="ARBA00023004"/>
    </source>
</evidence>
<reference evidence="8" key="2">
    <citation type="submission" date="2020-03" db="EMBL/GenBank/DDBJ databases">
        <authorList>
            <person name="Fu F.-F."/>
            <person name="Chen J."/>
        </authorList>
    </citation>
    <scope>NUCLEOTIDE SEQUENCE</scope>
    <source>
        <strain evidence="8">Lc1</strain>
    </source>
</reference>
<evidence type="ECO:0000313" key="8">
    <source>
        <dbReference type="EMBL" id="KAF3800754.1"/>
    </source>
</evidence>
<reference evidence="8" key="1">
    <citation type="journal article" date="2020" name="Phytopathology">
        <title>Genome sequence and comparative analysis of Colletotrichum gloeosporioides isolated from Liriodendron leaves.</title>
        <authorList>
            <person name="Fu F.F."/>
            <person name="Hao Z."/>
            <person name="Wang P."/>
            <person name="Lu Y."/>
            <person name="Xue L.J."/>
            <person name="Wei G."/>
            <person name="Tian Y."/>
            <person name="Baishi H."/>
            <person name="Xu H."/>
            <person name="Shi J."/>
            <person name="Cheng T."/>
            <person name="Wang G."/>
            <person name="Yi Y."/>
            <person name="Chen J."/>
        </authorList>
    </citation>
    <scope>NUCLEOTIDE SEQUENCE</scope>
    <source>
        <strain evidence="8">Lc1</strain>
    </source>
</reference>
<dbReference type="Proteomes" id="UP000613401">
    <property type="component" value="Unassembled WGS sequence"/>
</dbReference>
<keyword evidence="3" id="KW-0349">Heme</keyword>